<dbReference type="SUPFAM" id="SSF52266">
    <property type="entry name" value="SGNH hydrolase"/>
    <property type="match status" value="1"/>
</dbReference>
<evidence type="ECO:0000313" key="2">
    <source>
        <dbReference type="Proteomes" id="UP000053558"/>
    </source>
</evidence>
<dbReference type="Pfam" id="PF00657">
    <property type="entry name" value="Lipase_GDSL"/>
    <property type="match status" value="1"/>
</dbReference>
<organism evidence="1 2">
    <name type="scientific">Coniophora puteana (strain RWD-64-598)</name>
    <name type="common">Brown rot fungus</name>
    <dbReference type="NCBI Taxonomy" id="741705"/>
    <lineage>
        <taxon>Eukaryota</taxon>
        <taxon>Fungi</taxon>
        <taxon>Dikarya</taxon>
        <taxon>Basidiomycota</taxon>
        <taxon>Agaricomycotina</taxon>
        <taxon>Agaricomycetes</taxon>
        <taxon>Agaricomycetidae</taxon>
        <taxon>Boletales</taxon>
        <taxon>Coniophorineae</taxon>
        <taxon>Coniophoraceae</taxon>
        <taxon>Coniophora</taxon>
    </lineage>
</organism>
<dbReference type="EMBL" id="JH711577">
    <property type="protein sequence ID" value="EIW82317.1"/>
    <property type="molecule type" value="Genomic_DNA"/>
</dbReference>
<dbReference type="GO" id="GO:0016788">
    <property type="term" value="F:hydrolase activity, acting on ester bonds"/>
    <property type="evidence" value="ECO:0007669"/>
    <property type="project" value="InterPro"/>
</dbReference>
<protein>
    <submittedName>
        <fullName evidence="1">Carbohydrate esterase family 16 protein</fullName>
    </submittedName>
</protein>
<evidence type="ECO:0000313" key="1">
    <source>
        <dbReference type="EMBL" id="EIW82317.1"/>
    </source>
</evidence>
<reference evidence="2" key="1">
    <citation type="journal article" date="2012" name="Science">
        <title>The Paleozoic origin of enzymatic lignin decomposition reconstructed from 31 fungal genomes.</title>
        <authorList>
            <person name="Floudas D."/>
            <person name="Binder M."/>
            <person name="Riley R."/>
            <person name="Barry K."/>
            <person name="Blanchette R.A."/>
            <person name="Henrissat B."/>
            <person name="Martinez A.T."/>
            <person name="Otillar R."/>
            <person name="Spatafora J.W."/>
            <person name="Yadav J.S."/>
            <person name="Aerts A."/>
            <person name="Benoit I."/>
            <person name="Boyd A."/>
            <person name="Carlson A."/>
            <person name="Copeland A."/>
            <person name="Coutinho P.M."/>
            <person name="de Vries R.P."/>
            <person name="Ferreira P."/>
            <person name="Findley K."/>
            <person name="Foster B."/>
            <person name="Gaskell J."/>
            <person name="Glotzer D."/>
            <person name="Gorecki P."/>
            <person name="Heitman J."/>
            <person name="Hesse C."/>
            <person name="Hori C."/>
            <person name="Igarashi K."/>
            <person name="Jurgens J.A."/>
            <person name="Kallen N."/>
            <person name="Kersten P."/>
            <person name="Kohler A."/>
            <person name="Kuees U."/>
            <person name="Kumar T.K.A."/>
            <person name="Kuo A."/>
            <person name="LaButti K."/>
            <person name="Larrondo L.F."/>
            <person name="Lindquist E."/>
            <person name="Ling A."/>
            <person name="Lombard V."/>
            <person name="Lucas S."/>
            <person name="Lundell T."/>
            <person name="Martin R."/>
            <person name="McLaughlin D.J."/>
            <person name="Morgenstern I."/>
            <person name="Morin E."/>
            <person name="Murat C."/>
            <person name="Nagy L.G."/>
            <person name="Nolan M."/>
            <person name="Ohm R.A."/>
            <person name="Patyshakuliyeva A."/>
            <person name="Rokas A."/>
            <person name="Ruiz-Duenas F.J."/>
            <person name="Sabat G."/>
            <person name="Salamov A."/>
            <person name="Samejima M."/>
            <person name="Schmutz J."/>
            <person name="Slot J.C."/>
            <person name="St John F."/>
            <person name="Stenlid J."/>
            <person name="Sun H."/>
            <person name="Sun S."/>
            <person name="Syed K."/>
            <person name="Tsang A."/>
            <person name="Wiebenga A."/>
            <person name="Young D."/>
            <person name="Pisabarro A."/>
            <person name="Eastwood D.C."/>
            <person name="Martin F."/>
            <person name="Cullen D."/>
            <person name="Grigoriev I.V."/>
            <person name="Hibbett D.S."/>
        </authorList>
    </citation>
    <scope>NUCLEOTIDE SEQUENCE [LARGE SCALE GENOMIC DNA]</scope>
    <source>
        <strain evidence="2">RWD-64-598 SS2</strain>
    </source>
</reference>
<gene>
    <name evidence="1" type="ORF">CONPUDRAFT_54880</name>
</gene>
<keyword evidence="2" id="KW-1185">Reference proteome</keyword>
<sequence length="244" mass="27175">GSHWHAHGSFENVVIFGDSYSKYFEGRTWVDYMQQKVHLQGSPLIHNFAMPGAFAKPEDWTPDHLLAQMSRFFQGLSKEKAVDKIQMDPSKTTYCATQFILPPPLLTSHANSVEAVSDALHSLYVKAGARNFVLLDVPPIDRSPQAVNTSSVEDMRNCVEIWNSLLQTHATQFGITYKEATVLVFSSHQVLTGVLDVPSKYGFSDHEPTTECGGIWMDDLHLTSEVHEILGEQLLVSVLGSQIT</sequence>
<dbReference type="OrthoDB" id="1600564at2759"/>
<comment type="caution">
    <text evidence="1">The sequence shown here is derived from an EMBL/GenBank/DDBJ whole genome shotgun (WGS) entry which is preliminary data.</text>
</comment>
<name>A0A5M3MTE7_CONPW</name>
<dbReference type="OMA" id="WRTQDSF"/>
<dbReference type="RefSeq" id="XP_007767425.1">
    <property type="nucleotide sequence ID" value="XM_007769235.1"/>
</dbReference>
<dbReference type="GeneID" id="19207700"/>
<dbReference type="InterPro" id="IPR001087">
    <property type="entry name" value="GDSL"/>
</dbReference>
<dbReference type="KEGG" id="cput:CONPUDRAFT_54880"/>
<dbReference type="Proteomes" id="UP000053558">
    <property type="component" value="Unassembled WGS sequence"/>
</dbReference>
<feature type="non-terminal residue" evidence="1">
    <location>
        <position position="1"/>
    </location>
</feature>
<dbReference type="Gene3D" id="3.40.50.1110">
    <property type="entry name" value="SGNH hydrolase"/>
    <property type="match status" value="1"/>
</dbReference>
<accession>A0A5M3MTE7</accession>
<dbReference type="InterPro" id="IPR036514">
    <property type="entry name" value="SGNH_hydro_sf"/>
</dbReference>
<dbReference type="AlphaFoldDB" id="A0A5M3MTE7"/>
<proteinExistence type="predicted"/>